<dbReference type="GO" id="GO:0005975">
    <property type="term" value="P:carbohydrate metabolic process"/>
    <property type="evidence" value="ECO:0007669"/>
    <property type="project" value="UniProtKB-ARBA"/>
</dbReference>
<dbReference type="Proteomes" id="UP000677913">
    <property type="component" value="Unassembled WGS sequence"/>
</dbReference>
<evidence type="ECO:0000313" key="5">
    <source>
        <dbReference type="Proteomes" id="UP000677913"/>
    </source>
</evidence>
<feature type="compositionally biased region" description="Polar residues" evidence="1">
    <location>
        <begin position="142"/>
        <end position="165"/>
    </location>
</feature>
<dbReference type="Gene3D" id="2.60.40.10">
    <property type="entry name" value="Immunoglobulins"/>
    <property type="match status" value="1"/>
</dbReference>
<dbReference type="RefSeq" id="WP_211468581.1">
    <property type="nucleotide sequence ID" value="NZ_JAGSXH010000044.1"/>
</dbReference>
<feature type="compositionally biased region" description="Basic residues" evidence="1">
    <location>
        <begin position="81"/>
        <end position="102"/>
    </location>
</feature>
<dbReference type="EMBL" id="JAGSXH010000044">
    <property type="protein sequence ID" value="MBS2964220.1"/>
    <property type="molecule type" value="Genomic_DNA"/>
</dbReference>
<reference evidence="4" key="1">
    <citation type="submission" date="2021-04" db="EMBL/GenBank/DDBJ databases">
        <title>Genome based classification of Actinospica acidithermotolerans sp. nov., an actinobacterium isolated from an Indonesian hot spring.</title>
        <authorList>
            <person name="Kusuma A.B."/>
            <person name="Putra K.E."/>
            <person name="Nafisah S."/>
            <person name="Loh J."/>
            <person name="Nouioui I."/>
            <person name="Goodfellow M."/>
        </authorList>
    </citation>
    <scope>NUCLEOTIDE SEQUENCE</scope>
    <source>
        <strain evidence="4">DSM 45618</strain>
    </source>
</reference>
<comment type="caution">
    <text evidence="4">The sequence shown here is derived from an EMBL/GenBank/DDBJ whole genome shotgun (WGS) entry which is preliminary data.</text>
</comment>
<accession>A0A8J7WNY4</accession>
<feature type="chain" id="PRO_5035235742" evidence="2">
    <location>
        <begin position="27"/>
        <end position="165"/>
    </location>
</feature>
<dbReference type="InterPro" id="IPR013783">
    <property type="entry name" value="Ig-like_fold"/>
</dbReference>
<proteinExistence type="predicted"/>
<sequence length="165" mass="16609">MSRAFTRALVLSTIGGLGVAPSLAYAAGGGGSSPHAPTVTRVLAPKHAQSGADFLLSARVSLAKGPTAPTTDPQPEGKAAKSGKGKGGRGHGKKGKGGKGHRRTSETGSVVFTVDGKKLAPVRISHGRALEKLTLTPGEHTASATYSGDQHYSPSESSPVTFAVS</sequence>
<feature type="domain" description="Bacterial Ig-like" evidence="3">
    <location>
        <begin position="105"/>
        <end position="164"/>
    </location>
</feature>
<dbReference type="Pfam" id="PF16640">
    <property type="entry name" value="Big_3_5"/>
    <property type="match status" value="1"/>
</dbReference>
<evidence type="ECO:0000313" key="4">
    <source>
        <dbReference type="EMBL" id="MBS2964220.1"/>
    </source>
</evidence>
<dbReference type="AlphaFoldDB" id="A0A8J7WNY4"/>
<feature type="signal peptide" evidence="2">
    <location>
        <begin position="1"/>
        <end position="26"/>
    </location>
</feature>
<feature type="region of interest" description="Disordered" evidence="1">
    <location>
        <begin position="63"/>
        <end position="112"/>
    </location>
</feature>
<keyword evidence="5" id="KW-1185">Reference proteome</keyword>
<gene>
    <name evidence="4" type="ORF">KGA66_14265</name>
</gene>
<evidence type="ECO:0000259" key="3">
    <source>
        <dbReference type="Pfam" id="PF16640"/>
    </source>
</evidence>
<name>A0A8J7WNY4_9ACTN</name>
<feature type="region of interest" description="Disordered" evidence="1">
    <location>
        <begin position="131"/>
        <end position="165"/>
    </location>
</feature>
<keyword evidence="2" id="KW-0732">Signal</keyword>
<evidence type="ECO:0000256" key="2">
    <source>
        <dbReference type="SAM" id="SignalP"/>
    </source>
</evidence>
<dbReference type="InterPro" id="IPR032109">
    <property type="entry name" value="Big_3_5"/>
</dbReference>
<protein>
    <submittedName>
        <fullName evidence="4">Ig-like domain repeat protein</fullName>
    </submittedName>
</protein>
<organism evidence="4 5">
    <name type="scientific">Actinocrinis puniceicyclus</name>
    <dbReference type="NCBI Taxonomy" id="977794"/>
    <lineage>
        <taxon>Bacteria</taxon>
        <taxon>Bacillati</taxon>
        <taxon>Actinomycetota</taxon>
        <taxon>Actinomycetes</taxon>
        <taxon>Catenulisporales</taxon>
        <taxon>Actinospicaceae</taxon>
        <taxon>Actinocrinis</taxon>
    </lineage>
</organism>
<evidence type="ECO:0000256" key="1">
    <source>
        <dbReference type="SAM" id="MobiDB-lite"/>
    </source>
</evidence>